<organism evidence="1 2">
    <name type="scientific">Kribbella soli</name>
    <dbReference type="NCBI Taxonomy" id="1124743"/>
    <lineage>
        <taxon>Bacteria</taxon>
        <taxon>Bacillati</taxon>
        <taxon>Actinomycetota</taxon>
        <taxon>Actinomycetes</taxon>
        <taxon>Propionibacteriales</taxon>
        <taxon>Kribbellaceae</taxon>
        <taxon>Kribbella</taxon>
    </lineage>
</organism>
<evidence type="ECO:0000313" key="2">
    <source>
        <dbReference type="Proteomes" id="UP000292346"/>
    </source>
</evidence>
<dbReference type="Gene3D" id="1.20.120.450">
    <property type="entry name" value="dinb family like domain"/>
    <property type="match status" value="1"/>
</dbReference>
<dbReference type="OrthoDB" id="4548523at2"/>
<accession>A0A4R0HHZ3</accession>
<dbReference type="Proteomes" id="UP000292346">
    <property type="component" value="Unassembled WGS sequence"/>
</dbReference>
<dbReference type="Pfam" id="PF04978">
    <property type="entry name" value="MST"/>
    <property type="match status" value="1"/>
</dbReference>
<evidence type="ECO:0000313" key="1">
    <source>
        <dbReference type="EMBL" id="TCC10321.1"/>
    </source>
</evidence>
<dbReference type="InterPro" id="IPR007061">
    <property type="entry name" value="MST-like"/>
</dbReference>
<dbReference type="EMBL" id="SJJZ01000001">
    <property type="protein sequence ID" value="TCC10321.1"/>
    <property type="molecule type" value="Genomic_DNA"/>
</dbReference>
<name>A0A4R0HHZ3_9ACTN</name>
<comment type="caution">
    <text evidence="1">The sequence shown here is derived from an EMBL/GenBank/DDBJ whole genome shotgun (WGS) entry which is preliminary data.</text>
</comment>
<dbReference type="SUPFAM" id="SSF109854">
    <property type="entry name" value="DinB/YfiT-like putative metalloenzymes"/>
    <property type="match status" value="1"/>
</dbReference>
<dbReference type="RefSeq" id="WP_131334736.1">
    <property type="nucleotide sequence ID" value="NZ_SJJZ01000001.1"/>
</dbReference>
<gene>
    <name evidence="1" type="ORF">E0H45_03070</name>
</gene>
<dbReference type="AlphaFoldDB" id="A0A4R0HHZ3"/>
<reference evidence="1 2" key="1">
    <citation type="submission" date="2019-02" db="EMBL/GenBank/DDBJ databases">
        <title>Kribbella capetownensis sp. nov. and Kribbella speibonae sp. nov., isolated from soil.</title>
        <authorList>
            <person name="Curtis S.M."/>
            <person name="Norton I."/>
            <person name="Everest G.J."/>
            <person name="Meyers P.R."/>
        </authorList>
    </citation>
    <scope>NUCLEOTIDE SEQUENCE [LARGE SCALE GENOMIC DNA]</scope>
    <source>
        <strain evidence="1 2">KCTC 29219</strain>
    </source>
</reference>
<proteinExistence type="predicted"/>
<protein>
    <submittedName>
        <fullName evidence="1">DinB family protein</fullName>
    </submittedName>
</protein>
<dbReference type="InterPro" id="IPR034660">
    <property type="entry name" value="DinB/YfiT-like"/>
</dbReference>
<sequence length="167" mass="18408">MPEIARIRPAEDADERGTLTGLLDFLRATVELKATGLTDEQAFARPVHPSALTPGGIVKHLTGVERFWFAIDFAGQDIAWPWTEEDPHGSFPIEPGDTLDSILTAYRTECARSREIVAANSLDDRARSAEGLTFTLRYALAHIIEETARHLGHLDLLRESTDGLTGE</sequence>
<keyword evidence="2" id="KW-1185">Reference proteome</keyword>